<name>A0A2V3PK36_9BACT</name>
<keyword evidence="2" id="KW-1185">Reference proteome</keyword>
<evidence type="ECO:0000313" key="1">
    <source>
        <dbReference type="EMBL" id="PXV58865.1"/>
    </source>
</evidence>
<reference evidence="1 2" key="1">
    <citation type="submission" date="2018-03" db="EMBL/GenBank/DDBJ databases">
        <title>Genomic Encyclopedia of Archaeal and Bacterial Type Strains, Phase II (KMG-II): from individual species to whole genera.</title>
        <authorList>
            <person name="Goeker M."/>
        </authorList>
    </citation>
    <scope>NUCLEOTIDE SEQUENCE [LARGE SCALE GENOMIC DNA]</scope>
    <source>
        <strain evidence="1 2">DSM 100214</strain>
    </source>
</reference>
<dbReference type="SUPFAM" id="SSF52833">
    <property type="entry name" value="Thioredoxin-like"/>
    <property type="match status" value="1"/>
</dbReference>
<proteinExistence type="predicted"/>
<organism evidence="1 2">
    <name type="scientific">Dysgonomonas alginatilytica</name>
    <dbReference type="NCBI Taxonomy" id="1605892"/>
    <lineage>
        <taxon>Bacteria</taxon>
        <taxon>Pseudomonadati</taxon>
        <taxon>Bacteroidota</taxon>
        <taxon>Bacteroidia</taxon>
        <taxon>Bacteroidales</taxon>
        <taxon>Dysgonomonadaceae</taxon>
        <taxon>Dysgonomonas</taxon>
    </lineage>
</organism>
<dbReference type="AlphaFoldDB" id="A0A2V3PK36"/>
<gene>
    <name evidence="1" type="ORF">CLV62_14212</name>
</gene>
<comment type="caution">
    <text evidence="1">The sequence shown here is derived from an EMBL/GenBank/DDBJ whole genome shotgun (WGS) entry which is preliminary data.</text>
</comment>
<dbReference type="Gene3D" id="3.40.30.10">
    <property type="entry name" value="Glutaredoxin"/>
    <property type="match status" value="1"/>
</dbReference>
<sequence>MMLKNRIGEQATDFSYTLASGKTGTLHQVKSDYSLLLFYNPDCHACEETIAGIKASPILSQLIQSKTLTILSFYPDADIAIWKKHLIDIPKDWINGYDKELAVQNKRLYDLKAIPSLYLLDKNKNVLLKDTELTLIEEYLKTKNK</sequence>
<protein>
    <submittedName>
        <fullName evidence="1">Thioredoxin-like protein</fullName>
    </submittedName>
</protein>
<dbReference type="InterPro" id="IPR036249">
    <property type="entry name" value="Thioredoxin-like_sf"/>
</dbReference>
<dbReference type="Proteomes" id="UP000247973">
    <property type="component" value="Unassembled WGS sequence"/>
</dbReference>
<accession>A0A2V3PK36</accession>
<evidence type="ECO:0000313" key="2">
    <source>
        <dbReference type="Proteomes" id="UP000247973"/>
    </source>
</evidence>
<dbReference type="RefSeq" id="WP_245904144.1">
    <property type="nucleotide sequence ID" value="NZ_QICL01000042.1"/>
</dbReference>
<dbReference type="EMBL" id="QICL01000042">
    <property type="protein sequence ID" value="PXV58865.1"/>
    <property type="molecule type" value="Genomic_DNA"/>
</dbReference>